<proteinExistence type="predicted"/>
<organism evidence="1 2">
    <name type="scientific">Micromonospora tarensis</name>
    <dbReference type="NCBI Taxonomy" id="2806100"/>
    <lineage>
        <taxon>Bacteria</taxon>
        <taxon>Bacillati</taxon>
        <taxon>Actinomycetota</taxon>
        <taxon>Actinomycetes</taxon>
        <taxon>Micromonosporales</taxon>
        <taxon>Micromonosporaceae</taxon>
        <taxon>Micromonospora</taxon>
    </lineage>
</organism>
<dbReference type="RefSeq" id="WP_203146871.1">
    <property type="nucleotide sequence ID" value="NZ_JAEVHL010000006.1"/>
</dbReference>
<name>A0ABS1YAQ2_9ACTN</name>
<evidence type="ECO:0000313" key="1">
    <source>
        <dbReference type="EMBL" id="MBM0274450.1"/>
    </source>
</evidence>
<evidence type="ECO:0000313" key="2">
    <source>
        <dbReference type="Proteomes" id="UP000622245"/>
    </source>
</evidence>
<dbReference type="InterPro" id="IPR041881">
    <property type="entry name" value="PqqD_sf"/>
</dbReference>
<dbReference type="NCBIfam" id="NF033530">
    <property type="entry name" value="lasso_PqqD_Strm"/>
    <property type="match status" value="1"/>
</dbReference>
<dbReference type="InterPro" id="IPR008792">
    <property type="entry name" value="PQQD"/>
</dbReference>
<sequence length="84" mass="9212">MSLRLHQDFTLTETDFGAVLLHRRRGTYWQLNPSGALIVTSLLGGSDADGAVQRLVEQYDVDPGQARRDVDSLVADMRAAGALR</sequence>
<keyword evidence="2" id="KW-1185">Reference proteome</keyword>
<dbReference type="Proteomes" id="UP000622245">
    <property type="component" value="Unassembled WGS sequence"/>
</dbReference>
<dbReference type="Gene3D" id="1.10.10.1150">
    <property type="entry name" value="Coenzyme PQQ synthesis protein D (PqqD)"/>
    <property type="match status" value="1"/>
</dbReference>
<accession>A0ABS1YAQ2</accession>
<dbReference type="Pfam" id="PF05402">
    <property type="entry name" value="PqqD"/>
    <property type="match status" value="1"/>
</dbReference>
<dbReference type="EMBL" id="JAEVHL010000006">
    <property type="protein sequence ID" value="MBM0274450.1"/>
    <property type="molecule type" value="Genomic_DNA"/>
</dbReference>
<gene>
    <name evidence="1" type="ORF">JM949_02705</name>
</gene>
<protein>
    <submittedName>
        <fullName evidence="1">Lasso peptide biosynthesis PqqD family chaperone</fullName>
    </submittedName>
</protein>
<comment type="caution">
    <text evidence="1">The sequence shown here is derived from an EMBL/GenBank/DDBJ whole genome shotgun (WGS) entry which is preliminary data.</text>
</comment>
<reference evidence="1 2" key="1">
    <citation type="submission" date="2021-01" db="EMBL/GenBank/DDBJ databases">
        <title>Draft genome sequence of Micromonospora sp. strain STR1s_6.</title>
        <authorList>
            <person name="Karlyshev A."/>
            <person name="Jawad R."/>
        </authorList>
    </citation>
    <scope>NUCLEOTIDE SEQUENCE [LARGE SCALE GENOMIC DNA]</scope>
    <source>
        <strain evidence="1 2">STR1S-6</strain>
    </source>
</reference>